<feature type="domain" description="Enoyl reductase (ER)" evidence="3">
    <location>
        <begin position="11"/>
        <end position="238"/>
    </location>
</feature>
<dbReference type="GO" id="GO:0005829">
    <property type="term" value="C:cytosol"/>
    <property type="evidence" value="ECO:0007669"/>
    <property type="project" value="TreeGrafter"/>
</dbReference>
<feature type="non-terminal residue" evidence="4">
    <location>
        <position position="241"/>
    </location>
</feature>
<dbReference type="PANTHER" id="PTHR48106:SF13">
    <property type="entry name" value="QUINONE OXIDOREDUCTASE-RELATED"/>
    <property type="match status" value="1"/>
</dbReference>
<dbReference type="InterPro" id="IPR011032">
    <property type="entry name" value="GroES-like_sf"/>
</dbReference>
<evidence type="ECO:0000259" key="3">
    <source>
        <dbReference type="SMART" id="SM00829"/>
    </source>
</evidence>
<dbReference type="InterPro" id="IPR013149">
    <property type="entry name" value="ADH-like_C"/>
</dbReference>
<dbReference type="InterPro" id="IPR036291">
    <property type="entry name" value="NAD(P)-bd_dom_sf"/>
</dbReference>
<dbReference type="GO" id="GO:0070402">
    <property type="term" value="F:NADPH binding"/>
    <property type="evidence" value="ECO:0007669"/>
    <property type="project" value="TreeGrafter"/>
</dbReference>
<dbReference type="PROSITE" id="PS01162">
    <property type="entry name" value="QOR_ZETA_CRYSTAL"/>
    <property type="match status" value="1"/>
</dbReference>
<dbReference type="CDD" id="cd05286">
    <property type="entry name" value="QOR2"/>
    <property type="match status" value="1"/>
</dbReference>
<dbReference type="InterPro" id="IPR047618">
    <property type="entry name" value="QOR-like"/>
</dbReference>
<accession>A0A381Z851</accession>
<dbReference type="Pfam" id="PF00107">
    <property type="entry name" value="ADH_zinc_N"/>
    <property type="match status" value="1"/>
</dbReference>
<dbReference type="SMART" id="SM00829">
    <property type="entry name" value="PKS_ER"/>
    <property type="match status" value="1"/>
</dbReference>
<dbReference type="InterPro" id="IPR013154">
    <property type="entry name" value="ADH-like_N"/>
</dbReference>
<dbReference type="PANTHER" id="PTHR48106">
    <property type="entry name" value="QUINONE OXIDOREDUCTASE PIG3-RELATED"/>
    <property type="match status" value="1"/>
</dbReference>
<evidence type="ECO:0000313" key="4">
    <source>
        <dbReference type="EMBL" id="SVA85438.1"/>
    </source>
</evidence>
<proteinExistence type="predicted"/>
<dbReference type="GO" id="GO:0035925">
    <property type="term" value="F:mRNA 3'-UTR AU-rich region binding"/>
    <property type="evidence" value="ECO:0007669"/>
    <property type="project" value="TreeGrafter"/>
</dbReference>
<evidence type="ECO:0000256" key="1">
    <source>
        <dbReference type="ARBA" id="ARBA00022857"/>
    </source>
</evidence>
<dbReference type="GO" id="GO:0008270">
    <property type="term" value="F:zinc ion binding"/>
    <property type="evidence" value="ECO:0007669"/>
    <property type="project" value="InterPro"/>
</dbReference>
<reference evidence="4" key="1">
    <citation type="submission" date="2018-05" db="EMBL/GenBank/DDBJ databases">
        <authorList>
            <person name="Lanie J.A."/>
            <person name="Ng W.-L."/>
            <person name="Kazmierczak K.M."/>
            <person name="Andrzejewski T.M."/>
            <person name="Davidsen T.M."/>
            <person name="Wayne K.J."/>
            <person name="Tettelin H."/>
            <person name="Glass J.I."/>
            <person name="Rusch D."/>
            <person name="Podicherti R."/>
            <person name="Tsui H.-C.T."/>
            <person name="Winkler M.E."/>
        </authorList>
    </citation>
    <scope>NUCLEOTIDE SEQUENCE</scope>
</reference>
<dbReference type="Pfam" id="PF08240">
    <property type="entry name" value="ADH_N"/>
    <property type="match status" value="1"/>
</dbReference>
<dbReference type="EMBL" id="UINC01020319">
    <property type="protein sequence ID" value="SVA85438.1"/>
    <property type="molecule type" value="Genomic_DNA"/>
</dbReference>
<evidence type="ECO:0000256" key="2">
    <source>
        <dbReference type="ARBA" id="ARBA00023002"/>
    </source>
</evidence>
<dbReference type="SUPFAM" id="SSF50129">
    <property type="entry name" value="GroES-like"/>
    <property type="match status" value="1"/>
</dbReference>
<dbReference type="InterPro" id="IPR002364">
    <property type="entry name" value="Quin_OxRdtase/zeta-crystal_CS"/>
</dbReference>
<sequence>MTKAIRVHKTGGPDVLSFEDIDIGGPGPGEVRLRHTAIGLNYIDVYFRTGAYPAELPFTPGFEAAGVVEAVGEGVTSLATGDRVAYAAQPIGAYAESRLILADRVVKLPDGIEDQTGAAIMLKGMTTEYLLRRTFRINAGDTILFHAAAGGVGLMACQWASHLGATVIGTVGSDEKAGLAQAHGCTHTIVYSRDDFVEQVKDLTDGKGVDVVYDAVGKDTFEKGFDCLRPLGTMVLFGASS</sequence>
<dbReference type="Gene3D" id="3.40.50.720">
    <property type="entry name" value="NAD(P)-binding Rossmann-like Domain"/>
    <property type="match status" value="1"/>
</dbReference>
<dbReference type="Gene3D" id="3.90.180.10">
    <property type="entry name" value="Medium-chain alcohol dehydrogenases, catalytic domain"/>
    <property type="match status" value="1"/>
</dbReference>
<dbReference type="GO" id="GO:0003960">
    <property type="term" value="F:quinone reductase (NADPH) activity"/>
    <property type="evidence" value="ECO:0007669"/>
    <property type="project" value="InterPro"/>
</dbReference>
<gene>
    <name evidence="4" type="ORF">METZ01_LOCUS138292</name>
</gene>
<keyword evidence="2" id="KW-0560">Oxidoreductase</keyword>
<keyword evidence="1" id="KW-0521">NADP</keyword>
<protein>
    <recommendedName>
        <fullName evidence="3">Enoyl reductase (ER) domain-containing protein</fullName>
    </recommendedName>
</protein>
<dbReference type="InterPro" id="IPR020843">
    <property type="entry name" value="ER"/>
</dbReference>
<name>A0A381Z851_9ZZZZ</name>
<dbReference type="FunFam" id="3.40.50.720:FF:000053">
    <property type="entry name" value="Quinone oxidoreductase 1"/>
    <property type="match status" value="1"/>
</dbReference>
<organism evidence="4">
    <name type="scientific">marine metagenome</name>
    <dbReference type="NCBI Taxonomy" id="408172"/>
    <lineage>
        <taxon>unclassified sequences</taxon>
        <taxon>metagenomes</taxon>
        <taxon>ecological metagenomes</taxon>
    </lineage>
</organism>
<dbReference type="SUPFAM" id="SSF51735">
    <property type="entry name" value="NAD(P)-binding Rossmann-fold domains"/>
    <property type="match status" value="1"/>
</dbReference>
<dbReference type="AlphaFoldDB" id="A0A381Z851"/>